<evidence type="ECO:0000256" key="6">
    <source>
        <dbReference type="ARBA" id="ARBA00023080"/>
    </source>
</evidence>
<dbReference type="HAMAP" id="MF_01405">
    <property type="entry name" value="Non_canon_purine_NTPase"/>
    <property type="match status" value="1"/>
</dbReference>
<evidence type="ECO:0000256" key="4">
    <source>
        <dbReference type="ARBA" id="ARBA00022801"/>
    </source>
</evidence>
<dbReference type="PANTHER" id="PTHR11067">
    <property type="entry name" value="INOSINE TRIPHOSPHATE PYROPHOSPHATASE/HAM1 PROTEIN"/>
    <property type="match status" value="1"/>
</dbReference>
<comment type="cofactor">
    <cofactor evidence="7">
        <name>Mg(2+)</name>
        <dbReference type="ChEBI" id="CHEBI:18420"/>
    </cofactor>
    <text evidence="7">Binds 1 Mg(2+) ion per subunit.</text>
</comment>
<feature type="binding site" evidence="7">
    <location>
        <position position="68"/>
    </location>
    <ligand>
        <name>Mg(2+)</name>
        <dbReference type="ChEBI" id="CHEBI:18420"/>
    </ligand>
</feature>
<comment type="similarity">
    <text evidence="1 7 8">Belongs to the HAM1 NTPase family.</text>
</comment>
<comment type="subunit">
    <text evidence="7">Homodimer.</text>
</comment>
<feature type="binding site" evidence="7">
    <location>
        <begin position="7"/>
        <end position="12"/>
    </location>
    <ligand>
        <name>substrate</name>
    </ligand>
</feature>
<dbReference type="RefSeq" id="WP_289401740.1">
    <property type="nucleotide sequence ID" value="NZ_JAQIBC010000003.1"/>
</dbReference>
<feature type="binding site" evidence="7">
    <location>
        <position position="173"/>
    </location>
    <ligand>
        <name>substrate</name>
    </ligand>
</feature>
<comment type="caution">
    <text evidence="9">The sequence shown here is derived from an EMBL/GenBank/DDBJ whole genome shotgun (WGS) entry which is preliminary data.</text>
</comment>
<comment type="function">
    <text evidence="7">Pyrophosphatase that catalyzes the hydrolysis of nucleoside triphosphates to their monophosphate derivatives, with a high preference for the non-canonical purine nucleotides XTP (xanthosine triphosphate), dITP (deoxyinosine triphosphate) and ITP. Seems to function as a house-cleaning enzyme that removes non-canonical purine nucleotides from the nucleotide pool, thus preventing their incorporation into DNA/RNA and avoiding chromosomal lesions.</text>
</comment>
<proteinExistence type="inferred from homology"/>
<comment type="catalytic activity">
    <reaction evidence="7">
        <text>ITP + H2O = IMP + diphosphate + H(+)</text>
        <dbReference type="Rhea" id="RHEA:29399"/>
        <dbReference type="ChEBI" id="CHEBI:15377"/>
        <dbReference type="ChEBI" id="CHEBI:15378"/>
        <dbReference type="ChEBI" id="CHEBI:33019"/>
        <dbReference type="ChEBI" id="CHEBI:58053"/>
        <dbReference type="ChEBI" id="CHEBI:61402"/>
        <dbReference type="EC" id="3.6.1.66"/>
    </reaction>
</comment>
<keyword evidence="3 7" id="KW-0547">Nucleotide-binding</keyword>
<dbReference type="Pfam" id="PF01725">
    <property type="entry name" value="Ham1p_like"/>
    <property type="match status" value="1"/>
</dbReference>
<keyword evidence="6 7" id="KW-0546">Nucleotide metabolism</keyword>
<comment type="catalytic activity">
    <reaction evidence="7">
        <text>dITP + H2O = dIMP + diphosphate + H(+)</text>
        <dbReference type="Rhea" id="RHEA:28342"/>
        <dbReference type="ChEBI" id="CHEBI:15377"/>
        <dbReference type="ChEBI" id="CHEBI:15378"/>
        <dbReference type="ChEBI" id="CHEBI:33019"/>
        <dbReference type="ChEBI" id="CHEBI:61194"/>
        <dbReference type="ChEBI" id="CHEBI:61382"/>
        <dbReference type="EC" id="3.6.1.66"/>
    </reaction>
</comment>
<dbReference type="NCBIfam" id="TIGR00042">
    <property type="entry name" value="RdgB/HAM1 family non-canonical purine NTP pyrophosphatase"/>
    <property type="match status" value="1"/>
</dbReference>
<feature type="binding site" evidence="7">
    <location>
        <begin position="178"/>
        <end position="179"/>
    </location>
    <ligand>
        <name>substrate</name>
    </ligand>
</feature>
<dbReference type="Gene3D" id="3.90.950.10">
    <property type="match status" value="1"/>
</dbReference>
<comment type="catalytic activity">
    <reaction evidence="7">
        <text>XTP + H2O = XMP + diphosphate + H(+)</text>
        <dbReference type="Rhea" id="RHEA:28610"/>
        <dbReference type="ChEBI" id="CHEBI:15377"/>
        <dbReference type="ChEBI" id="CHEBI:15378"/>
        <dbReference type="ChEBI" id="CHEBI:33019"/>
        <dbReference type="ChEBI" id="CHEBI:57464"/>
        <dbReference type="ChEBI" id="CHEBI:61314"/>
        <dbReference type="EC" id="3.6.1.66"/>
    </reaction>
</comment>
<keyword evidence="4 7" id="KW-0378">Hydrolase</keyword>
<dbReference type="InterPro" id="IPR002637">
    <property type="entry name" value="RdgB/HAM1"/>
</dbReference>
<feature type="active site" description="Proton acceptor" evidence="7">
    <location>
        <position position="68"/>
    </location>
</feature>
<dbReference type="Proteomes" id="UP001169066">
    <property type="component" value="Unassembled WGS sequence"/>
</dbReference>
<dbReference type="PANTHER" id="PTHR11067:SF9">
    <property type="entry name" value="INOSINE TRIPHOSPHATE PYROPHOSPHATASE"/>
    <property type="match status" value="1"/>
</dbReference>
<keyword evidence="5 7" id="KW-0460">Magnesium</keyword>
<comment type="caution">
    <text evidence="7">Lacks conserved residue(s) required for the propagation of feature annotation.</text>
</comment>
<accession>A0ABT7QRV9</accession>
<organism evidence="9 10">
    <name type="scientific">Sulfurovum xiamenensis</name>
    <dbReference type="NCBI Taxonomy" id="3019066"/>
    <lineage>
        <taxon>Bacteria</taxon>
        <taxon>Pseudomonadati</taxon>
        <taxon>Campylobacterota</taxon>
        <taxon>Epsilonproteobacteria</taxon>
        <taxon>Campylobacterales</taxon>
        <taxon>Sulfurovaceae</taxon>
        <taxon>Sulfurovum</taxon>
    </lineage>
</organism>
<dbReference type="EC" id="3.6.1.66" evidence="7"/>
<dbReference type="EMBL" id="JAQIBC010000003">
    <property type="protein sequence ID" value="MDM5263771.1"/>
    <property type="molecule type" value="Genomic_DNA"/>
</dbReference>
<evidence type="ECO:0000256" key="5">
    <source>
        <dbReference type="ARBA" id="ARBA00022842"/>
    </source>
</evidence>
<keyword evidence="2 7" id="KW-0479">Metal-binding</keyword>
<dbReference type="InterPro" id="IPR029001">
    <property type="entry name" value="ITPase-like_fam"/>
</dbReference>
<name>A0ABT7QRV9_9BACT</name>
<dbReference type="CDD" id="cd00515">
    <property type="entry name" value="HAM1"/>
    <property type="match status" value="1"/>
</dbReference>
<evidence type="ECO:0000313" key="9">
    <source>
        <dbReference type="EMBL" id="MDM5263771.1"/>
    </source>
</evidence>
<dbReference type="SUPFAM" id="SSF52972">
    <property type="entry name" value="ITPase-like"/>
    <property type="match status" value="1"/>
</dbReference>
<evidence type="ECO:0000313" key="10">
    <source>
        <dbReference type="Proteomes" id="UP001169066"/>
    </source>
</evidence>
<dbReference type="InterPro" id="IPR020922">
    <property type="entry name" value="dITP/XTP_pyrophosphatase"/>
</dbReference>
<feature type="binding site" evidence="7">
    <location>
        <position position="69"/>
    </location>
    <ligand>
        <name>substrate</name>
    </ligand>
</feature>
<feature type="binding site" evidence="7">
    <location>
        <begin position="150"/>
        <end position="153"/>
    </location>
    <ligand>
        <name>substrate</name>
    </ligand>
</feature>
<protein>
    <recommendedName>
        <fullName evidence="7">dITP/XTP pyrophosphatase</fullName>
        <ecNumber evidence="7">3.6.1.66</ecNumber>
    </recommendedName>
    <alternativeName>
        <fullName evidence="7">Non-canonical purine NTP pyrophosphatase</fullName>
    </alternativeName>
    <alternativeName>
        <fullName evidence="7">Non-standard purine NTP pyrophosphatase</fullName>
    </alternativeName>
    <alternativeName>
        <fullName evidence="7">Nucleoside-triphosphate diphosphatase</fullName>
    </alternativeName>
    <alternativeName>
        <fullName evidence="7">Nucleoside-triphosphate pyrophosphatase</fullName>
        <shortName evidence="7">NTPase</shortName>
    </alternativeName>
</protein>
<evidence type="ECO:0000256" key="7">
    <source>
        <dbReference type="HAMAP-Rule" id="MF_01405"/>
    </source>
</evidence>
<evidence type="ECO:0000256" key="3">
    <source>
        <dbReference type="ARBA" id="ARBA00022741"/>
    </source>
</evidence>
<evidence type="ECO:0000256" key="1">
    <source>
        <dbReference type="ARBA" id="ARBA00008023"/>
    </source>
</evidence>
<evidence type="ECO:0000256" key="8">
    <source>
        <dbReference type="RuleBase" id="RU003781"/>
    </source>
</evidence>
<evidence type="ECO:0000256" key="2">
    <source>
        <dbReference type="ARBA" id="ARBA00022723"/>
    </source>
</evidence>
<gene>
    <name evidence="9" type="primary">rdgB</name>
    <name evidence="9" type="ORF">PF327_06135</name>
</gene>
<reference evidence="9" key="1">
    <citation type="submission" date="2023-01" db="EMBL/GenBank/DDBJ databases">
        <title>Sulfurovum sp. XTW-4 genome assembly.</title>
        <authorList>
            <person name="Wang J."/>
        </authorList>
    </citation>
    <scope>NUCLEOTIDE SEQUENCE</scope>
    <source>
        <strain evidence="9">XTW-4</strain>
    </source>
</reference>
<keyword evidence="10" id="KW-1185">Reference proteome</keyword>
<sequence>MRIVLATGNKGKLREFKQMCEDEVVAFSELLGEFDIVEDGDTFAANALIKARKIYEKLGEEYLVISDDSGISLPLLDGAPGIYSARYAGEGATDKENLYKLIEAVKEKGLKSTPAYYTAAIAIVSKYGEYVVHGWMHGDVIDEVRGDKGFGYDPIFIPAGFDKTLGELDDCVKKAISHRAQALKLAKPIIQMLKGKA</sequence>